<evidence type="ECO:0000313" key="3">
    <source>
        <dbReference type="EMBL" id="KKN33517.1"/>
    </source>
</evidence>
<evidence type="ECO:0000259" key="2">
    <source>
        <dbReference type="PROSITE" id="PS51371"/>
    </source>
</evidence>
<dbReference type="PROSITE" id="PS51371">
    <property type="entry name" value="CBS"/>
    <property type="match status" value="2"/>
</dbReference>
<dbReference type="SUPFAM" id="SSF54631">
    <property type="entry name" value="CBS-domain pair"/>
    <property type="match status" value="1"/>
</dbReference>
<keyword evidence="1" id="KW-0129">CBS domain</keyword>
<feature type="domain" description="CBS" evidence="2">
    <location>
        <begin position="86"/>
        <end position="142"/>
    </location>
</feature>
<feature type="domain" description="CBS" evidence="2">
    <location>
        <begin position="18"/>
        <end position="77"/>
    </location>
</feature>
<dbReference type="EMBL" id="LAZR01002171">
    <property type="protein sequence ID" value="KKN33517.1"/>
    <property type="molecule type" value="Genomic_DNA"/>
</dbReference>
<reference evidence="3" key="1">
    <citation type="journal article" date="2015" name="Nature">
        <title>Complex archaea that bridge the gap between prokaryotes and eukaryotes.</title>
        <authorList>
            <person name="Spang A."/>
            <person name="Saw J.H."/>
            <person name="Jorgensen S.L."/>
            <person name="Zaremba-Niedzwiedzka K."/>
            <person name="Martijn J."/>
            <person name="Lind A.E."/>
            <person name="van Eijk R."/>
            <person name="Schleper C."/>
            <person name="Guy L."/>
            <person name="Ettema T.J."/>
        </authorList>
    </citation>
    <scope>NUCLEOTIDE SEQUENCE</scope>
</reference>
<dbReference type="PANTHER" id="PTHR43080">
    <property type="entry name" value="CBS DOMAIN-CONTAINING PROTEIN CBSX3, MITOCHONDRIAL"/>
    <property type="match status" value="1"/>
</dbReference>
<dbReference type="InterPro" id="IPR051257">
    <property type="entry name" value="Diverse_CBS-Domain"/>
</dbReference>
<dbReference type="InterPro" id="IPR046342">
    <property type="entry name" value="CBS_dom_sf"/>
</dbReference>
<gene>
    <name evidence="3" type="ORF">LCGC14_0802970</name>
</gene>
<proteinExistence type="predicted"/>
<accession>A0A0F9Q8Z1</accession>
<dbReference type="AlphaFoldDB" id="A0A0F9Q8Z1"/>
<dbReference type="Gene3D" id="3.10.580.10">
    <property type="entry name" value="CBS-domain"/>
    <property type="match status" value="2"/>
</dbReference>
<organism evidence="3">
    <name type="scientific">marine sediment metagenome</name>
    <dbReference type="NCBI Taxonomy" id="412755"/>
    <lineage>
        <taxon>unclassified sequences</taxon>
        <taxon>metagenomes</taxon>
        <taxon>ecological metagenomes</taxon>
    </lineage>
</organism>
<dbReference type="Pfam" id="PF00571">
    <property type="entry name" value="CBS"/>
    <property type="match status" value="2"/>
</dbReference>
<protein>
    <recommendedName>
        <fullName evidence="2">CBS domain-containing protein</fullName>
    </recommendedName>
</protein>
<sequence>MGEDRLQQFGKIKISEIMVKDPLFITPDEKISTTDLLMLRKKIGGLPVVKDQKDQQLFGIITQRDIRLARFAMSLESPNTTVKDLMTSEPFVIKRDETILEVLTLMFEKDIQRLPVVDDNHKLIGLIVQSQILKKLFDVMKK</sequence>
<name>A0A0F9Q8Z1_9ZZZZ</name>
<dbReference type="SMART" id="SM00116">
    <property type="entry name" value="CBS"/>
    <property type="match status" value="2"/>
</dbReference>
<dbReference type="PANTHER" id="PTHR43080:SF2">
    <property type="entry name" value="CBS DOMAIN-CONTAINING PROTEIN"/>
    <property type="match status" value="1"/>
</dbReference>
<evidence type="ECO:0000256" key="1">
    <source>
        <dbReference type="ARBA" id="ARBA00023122"/>
    </source>
</evidence>
<dbReference type="InterPro" id="IPR000644">
    <property type="entry name" value="CBS_dom"/>
</dbReference>
<comment type="caution">
    <text evidence="3">The sequence shown here is derived from an EMBL/GenBank/DDBJ whole genome shotgun (WGS) entry which is preliminary data.</text>
</comment>